<reference evidence="4" key="1">
    <citation type="journal article" date="2022" name="Genome Biol. Evol.">
        <title>A New Gene Family Diagnostic for Intracellular Biomineralization of Amorphous Ca Carbonates by Cyanobacteria.</title>
        <authorList>
            <person name="Benzerara K."/>
            <person name="Duprat E."/>
            <person name="Bitard-Feildel T."/>
            <person name="Caumes G."/>
            <person name="Cassier-Chauvat C."/>
            <person name="Chauvat F."/>
            <person name="Dezi M."/>
            <person name="Diop S.I."/>
            <person name="Gaschignard G."/>
            <person name="Gorgen S."/>
            <person name="Gugger M."/>
            <person name="Lopez-Garcia P."/>
            <person name="Millet M."/>
            <person name="Skouri-Panet F."/>
            <person name="Moreira D."/>
            <person name="Callebaut I."/>
        </authorList>
    </citation>
    <scope>NUCLEOTIDE SEQUENCE</scope>
    <source>
        <strain evidence="4">G9</strain>
    </source>
</reference>
<evidence type="ECO:0000256" key="1">
    <source>
        <dbReference type="SAM" id="MobiDB-lite"/>
    </source>
</evidence>
<feature type="region of interest" description="Disordered" evidence="1">
    <location>
        <begin position="281"/>
        <end position="301"/>
    </location>
</feature>
<dbReference type="SUPFAM" id="SSF81606">
    <property type="entry name" value="PP2C-like"/>
    <property type="match status" value="1"/>
</dbReference>
<comment type="caution">
    <text evidence="4">The sequence shown here is derived from an EMBL/GenBank/DDBJ whole genome shotgun (WGS) entry which is preliminary data.</text>
</comment>
<dbReference type="SMART" id="SM00331">
    <property type="entry name" value="PP2C_SIG"/>
    <property type="match status" value="1"/>
</dbReference>
<dbReference type="RefSeq" id="WP_277866176.1">
    <property type="nucleotide sequence ID" value="NZ_JAKKUT010000002.1"/>
</dbReference>
<proteinExistence type="predicted"/>
<feature type="compositionally biased region" description="Pro residues" evidence="1">
    <location>
        <begin position="629"/>
        <end position="660"/>
    </location>
</feature>
<protein>
    <submittedName>
        <fullName evidence="4">Protein phosphatase 2C domain-containing protein</fullName>
    </submittedName>
</protein>
<sequence>MDNALATIYCPECGSPNLEANVVCQNCEAPLPKRYLWAVGDTLEAFDVNHLLGDRYLVRGKHLLLDIQPGQPAPELESTNLLYRPYLKLFSHRLHIPQAFGALTVVTGSEDAPDLSEILLLEQGPITLIDMESQLTVAELPFIQSGLRSAVPFLRAWQKAGVVRRLLWLWQLISLWGPFQEEDVAASLLIPENLRVEGPILRLLQLETGKAVTLEELGTFCRDRLGFSDIEASLDQRFQELCQALIDRKDRDLTAIVQSVEDWLTTAITNHGYTYEFDLANRSDQGPSRKRNEDNCYPESGTNLTKETELLTVVCDGVGGHAGGDVASSLAIATLTAALPQLKDIRESPAVIKELTRLVRQANDAISERNDQEQRQDRQRMGTTLVAALLRQHQLFLAHIGDSRAYWITRYGCYQVTLDDDVASREVRLGMDGYHQSLVHPYSGSLIQALGMGASQHLHPNVHPFFLDEDCLLLLCSDGLSDYDRVEHYWPAYLLPILDQQIDVATTGDRLIELANKLNGHDNVTLSLIHCRVQPGEADRVEPNYAELLRPNRDSGTHVLNSDIDDVDDLDIPLPEETVLPDLSVSPTPSSRRQHWVVFILVTLVVGGLAAFATMMILSNRWLQNPRTPLDPGPTPPTPFPLLDPSPDLPPEMLPTPGMTPTPEEAIPSPTIAPDNIPTNIPNTNIPRNNGETNSETP</sequence>
<evidence type="ECO:0000313" key="4">
    <source>
        <dbReference type="EMBL" id="MDG2990263.1"/>
    </source>
</evidence>
<gene>
    <name evidence="4" type="ORF">L3556_04835</name>
</gene>
<dbReference type="EMBL" id="JAKKUT010000002">
    <property type="protein sequence ID" value="MDG2990263.1"/>
    <property type="molecule type" value="Genomic_DNA"/>
</dbReference>
<feature type="region of interest" description="Disordered" evidence="1">
    <location>
        <begin position="628"/>
        <end position="698"/>
    </location>
</feature>
<reference evidence="4" key="2">
    <citation type="submission" date="2022-01" db="EMBL/GenBank/DDBJ databases">
        <authorList>
            <person name="Zivanovic Y."/>
            <person name="Moreira D."/>
            <person name="Lopez-Garcia P."/>
        </authorList>
    </citation>
    <scope>NUCLEOTIDE SEQUENCE</scope>
    <source>
        <strain evidence="4">G9</strain>
    </source>
</reference>
<keyword evidence="2" id="KW-0812">Transmembrane</keyword>
<dbReference type="Pfam" id="PF13672">
    <property type="entry name" value="PP2C_2"/>
    <property type="match status" value="1"/>
</dbReference>
<dbReference type="PROSITE" id="PS51746">
    <property type="entry name" value="PPM_2"/>
    <property type="match status" value="1"/>
</dbReference>
<feature type="transmembrane region" description="Helical" evidence="2">
    <location>
        <begin position="596"/>
        <end position="618"/>
    </location>
</feature>
<feature type="compositionally biased region" description="Low complexity" evidence="1">
    <location>
        <begin position="670"/>
        <end position="690"/>
    </location>
</feature>
<keyword evidence="2" id="KW-0472">Membrane</keyword>
<keyword evidence="2" id="KW-1133">Transmembrane helix</keyword>
<keyword evidence="5" id="KW-1185">Reference proteome</keyword>
<dbReference type="Proteomes" id="UP001154265">
    <property type="component" value="Unassembled WGS sequence"/>
</dbReference>
<feature type="domain" description="PPM-type phosphatase" evidence="3">
    <location>
        <begin position="278"/>
        <end position="531"/>
    </location>
</feature>
<dbReference type="InterPro" id="IPR036457">
    <property type="entry name" value="PPM-type-like_dom_sf"/>
</dbReference>
<organism evidence="4 5">
    <name type="scientific">Candidatus Synechococcus calcipolaris G9</name>
    <dbReference type="NCBI Taxonomy" id="1497997"/>
    <lineage>
        <taxon>Bacteria</taxon>
        <taxon>Bacillati</taxon>
        <taxon>Cyanobacteriota</taxon>
        <taxon>Cyanophyceae</taxon>
        <taxon>Synechococcales</taxon>
        <taxon>Synechococcaceae</taxon>
        <taxon>Synechococcus</taxon>
    </lineage>
</organism>
<dbReference type="SMART" id="SM00332">
    <property type="entry name" value="PP2Cc"/>
    <property type="match status" value="1"/>
</dbReference>
<dbReference type="CDD" id="cd00143">
    <property type="entry name" value="PP2Cc"/>
    <property type="match status" value="1"/>
</dbReference>
<evidence type="ECO:0000256" key="2">
    <source>
        <dbReference type="SAM" id="Phobius"/>
    </source>
</evidence>
<name>A0ABT6EXJ3_9SYNE</name>
<accession>A0ABT6EXJ3</accession>
<evidence type="ECO:0000259" key="3">
    <source>
        <dbReference type="PROSITE" id="PS51746"/>
    </source>
</evidence>
<dbReference type="Gene3D" id="3.60.40.10">
    <property type="entry name" value="PPM-type phosphatase domain"/>
    <property type="match status" value="1"/>
</dbReference>
<dbReference type="InterPro" id="IPR001932">
    <property type="entry name" value="PPM-type_phosphatase-like_dom"/>
</dbReference>
<evidence type="ECO:0000313" key="5">
    <source>
        <dbReference type="Proteomes" id="UP001154265"/>
    </source>
</evidence>